<protein>
    <submittedName>
        <fullName evidence="2">Uncharacterized protein LOC142178912</fullName>
    </submittedName>
</protein>
<evidence type="ECO:0000313" key="2">
    <source>
        <dbReference type="RefSeq" id="XP_075104829.1"/>
    </source>
</evidence>
<proteinExistence type="predicted"/>
<accession>A0AC58U5S2</accession>
<reference evidence="2" key="1">
    <citation type="submission" date="2025-08" db="UniProtKB">
        <authorList>
            <consortium name="RefSeq"/>
        </authorList>
    </citation>
    <scope>IDENTIFICATION</scope>
    <source>
        <tissue evidence="2">Leaf</tissue>
    </source>
</reference>
<evidence type="ECO:0000313" key="1">
    <source>
        <dbReference type="Proteomes" id="UP000790787"/>
    </source>
</evidence>
<name>A0AC58U5S2_TOBAC</name>
<sequence length="461" mass="53973">MLLQITYQDKATQTEPDNTMENILLAMTTLCKKVESIEEEIQILKKTASGQQHDLKNAEIRRSEVSKIPELEGDVEKHLKTHNSLLNAVAGSSTASSLSAKKKEEIKPRYTNTNMNNLFSKPFIQKNIQNTQKEIFLPPQINTYKESLNQAKKTYNHITRTYIDNIYKIQNFLNKNPRSQTTQNPDEDYITHYLTGYNKLIALPNTNAKLVATCYNYGLLDTVYTQTGQEIATIPEVYRAFMQYKRITKGTLFYIRFYSATAEILYEEIKPIIQVIKIGLTREMLVPEKIEEQEEIEKINIPDFYANKRIIGISTILNELANNYLNQNAIWSYYSREQTMIYSNCREIREPDMEELRQWVLSLLKPEQSTTTRAIRTNFISPELLTRYCKLISYIFRPRASLSSLFSSHKKYLQIKYLKIKYRKAMEDKQDMNQQENMKDQQEDTRNLQKQKIMVVTGKDD</sequence>
<dbReference type="RefSeq" id="XP_075104829.1">
    <property type="nucleotide sequence ID" value="XM_075248728.1"/>
</dbReference>
<keyword evidence="1" id="KW-1185">Reference proteome</keyword>
<gene>
    <name evidence="2" type="primary">LOC142178912</name>
</gene>
<organism evidence="1 2">
    <name type="scientific">Nicotiana tabacum</name>
    <name type="common">Common tobacco</name>
    <dbReference type="NCBI Taxonomy" id="4097"/>
    <lineage>
        <taxon>Eukaryota</taxon>
        <taxon>Viridiplantae</taxon>
        <taxon>Streptophyta</taxon>
        <taxon>Embryophyta</taxon>
        <taxon>Tracheophyta</taxon>
        <taxon>Spermatophyta</taxon>
        <taxon>Magnoliopsida</taxon>
        <taxon>eudicotyledons</taxon>
        <taxon>Gunneridae</taxon>
        <taxon>Pentapetalae</taxon>
        <taxon>asterids</taxon>
        <taxon>lamiids</taxon>
        <taxon>Solanales</taxon>
        <taxon>Solanaceae</taxon>
        <taxon>Nicotianoideae</taxon>
        <taxon>Nicotianeae</taxon>
        <taxon>Nicotiana</taxon>
    </lineage>
</organism>
<dbReference type="Proteomes" id="UP000790787">
    <property type="component" value="Unplaced"/>
</dbReference>